<evidence type="ECO:0000256" key="1">
    <source>
        <dbReference type="SAM" id="Phobius"/>
    </source>
</evidence>
<keyword evidence="1" id="KW-0812">Transmembrane</keyword>
<reference evidence="2 3" key="1">
    <citation type="submission" date="2016-07" db="EMBL/GenBank/DDBJ databases">
        <title>Multiple horizontal gene transfer events from other fungi enriched the ability of initially mycotrophic Trichoderma (Ascomycota) to feed on dead plant biomass.</title>
        <authorList>
            <consortium name="DOE Joint Genome Institute"/>
            <person name="Aerts A."/>
            <person name="Atanasova L."/>
            <person name="Chenthamara K."/>
            <person name="Zhang J."/>
            <person name="Grujic M."/>
            <person name="Henrissat B."/>
            <person name="Kuo A."/>
            <person name="Salamov A."/>
            <person name="Lipzen A."/>
            <person name="Labutti K."/>
            <person name="Barry K."/>
            <person name="Miao Y."/>
            <person name="Rahimi M.J."/>
            <person name="Shen Q."/>
            <person name="Grigoriev I.V."/>
            <person name="Kubicek C.P."/>
            <person name="Druzhinina I.S."/>
        </authorList>
    </citation>
    <scope>NUCLEOTIDE SEQUENCE [LARGE SCALE GENOMIC DNA]</scope>
    <source>
        <strain evidence="2 3">CBS 433.97</strain>
    </source>
</reference>
<dbReference type="EMBL" id="KZ679257">
    <property type="protein sequence ID" value="PTB45308.1"/>
    <property type="molecule type" value="Genomic_DNA"/>
</dbReference>
<protein>
    <submittedName>
        <fullName evidence="2">Uncharacterized protein</fullName>
    </submittedName>
</protein>
<evidence type="ECO:0000313" key="2">
    <source>
        <dbReference type="EMBL" id="PTB45308.1"/>
    </source>
</evidence>
<keyword evidence="3" id="KW-1185">Reference proteome</keyword>
<feature type="transmembrane region" description="Helical" evidence="1">
    <location>
        <begin position="86"/>
        <end position="103"/>
    </location>
</feature>
<gene>
    <name evidence="2" type="ORF">M441DRAFT_314365</name>
</gene>
<proteinExistence type="predicted"/>
<sequence>MRGNSCLTSPRASMVTWNAQDTATTITEVKMALCERGLASATRSMAATSPRHHRLSGDICVSNNKPGSKSPSARVTVLLLLRLASHAYYFVAVVLILAVPPVSKRRCRAKRISKVLLRLKGSSI</sequence>
<keyword evidence="1" id="KW-1133">Transmembrane helix</keyword>
<name>A0A2T3ZKG9_TRIA4</name>
<organism evidence="2 3">
    <name type="scientific">Trichoderma asperellum (strain ATCC 204424 / CBS 433.97 / NBRC 101777)</name>
    <dbReference type="NCBI Taxonomy" id="1042311"/>
    <lineage>
        <taxon>Eukaryota</taxon>
        <taxon>Fungi</taxon>
        <taxon>Dikarya</taxon>
        <taxon>Ascomycota</taxon>
        <taxon>Pezizomycotina</taxon>
        <taxon>Sordariomycetes</taxon>
        <taxon>Hypocreomycetidae</taxon>
        <taxon>Hypocreales</taxon>
        <taxon>Hypocreaceae</taxon>
        <taxon>Trichoderma</taxon>
    </lineage>
</organism>
<keyword evidence="1" id="KW-0472">Membrane</keyword>
<accession>A0A2T3ZKG9</accession>
<evidence type="ECO:0000313" key="3">
    <source>
        <dbReference type="Proteomes" id="UP000240493"/>
    </source>
</evidence>
<dbReference type="Proteomes" id="UP000240493">
    <property type="component" value="Unassembled WGS sequence"/>
</dbReference>
<dbReference type="AlphaFoldDB" id="A0A2T3ZKG9"/>